<evidence type="ECO:0000259" key="1">
    <source>
        <dbReference type="Pfam" id="PF06202"/>
    </source>
</evidence>
<gene>
    <name evidence="2" type="ORF">S01H1_37206</name>
</gene>
<evidence type="ECO:0000313" key="2">
    <source>
        <dbReference type="EMBL" id="GAG10705.1"/>
    </source>
</evidence>
<dbReference type="PANTHER" id="PTHR10569">
    <property type="entry name" value="GLYCOGEN DEBRANCHING ENZYME"/>
    <property type="match status" value="1"/>
</dbReference>
<dbReference type="InterPro" id="IPR010401">
    <property type="entry name" value="AGL/Gdb1"/>
</dbReference>
<dbReference type="EMBL" id="BARS01023367">
    <property type="protein sequence ID" value="GAG10705.1"/>
    <property type="molecule type" value="Genomic_DNA"/>
</dbReference>
<dbReference type="GO" id="GO:0004134">
    <property type="term" value="F:4-alpha-glucanotransferase activity"/>
    <property type="evidence" value="ECO:0007669"/>
    <property type="project" value="InterPro"/>
</dbReference>
<dbReference type="Gene3D" id="1.50.10.10">
    <property type="match status" value="1"/>
</dbReference>
<proteinExistence type="predicted"/>
<reference evidence="2" key="1">
    <citation type="journal article" date="2014" name="Front. Microbiol.">
        <title>High frequency of phylogenetically diverse reductive dehalogenase-homologous genes in deep subseafloor sedimentary metagenomes.</title>
        <authorList>
            <person name="Kawai M."/>
            <person name="Futagami T."/>
            <person name="Toyoda A."/>
            <person name="Takaki Y."/>
            <person name="Nishi S."/>
            <person name="Hori S."/>
            <person name="Arai W."/>
            <person name="Tsubouchi T."/>
            <person name="Morono Y."/>
            <person name="Uchiyama I."/>
            <person name="Ito T."/>
            <person name="Fujiyama A."/>
            <person name="Inagaki F."/>
            <person name="Takami H."/>
        </authorList>
    </citation>
    <scope>NUCLEOTIDE SEQUENCE</scope>
    <source>
        <strain evidence="2">Expedition CK06-06</strain>
    </source>
</reference>
<dbReference type="GO" id="GO:0005980">
    <property type="term" value="P:glycogen catabolic process"/>
    <property type="evidence" value="ECO:0007669"/>
    <property type="project" value="InterPro"/>
</dbReference>
<sequence length="189" mass="20557">APCALRRRARDAFENLFWNDETACLYDCVFPDGRRDGAIRPNQIFAVGLPHAPLTGKRATSVVRTVCAKLLTPRGLRTLARGDPSYKGTYGGGPDERDAAYHQGTAWPWLLGPYVDALFKVEPRDRARAEAGEILADLLDSMDEAGLGFISEVFDGDPPHRPGGCIAQAWSVAAAIHIWRVLETTGGVP</sequence>
<dbReference type="Pfam" id="PF06202">
    <property type="entry name" value="GDE_C"/>
    <property type="match status" value="1"/>
</dbReference>
<dbReference type="InterPro" id="IPR032790">
    <property type="entry name" value="GDE_C"/>
</dbReference>
<dbReference type="PANTHER" id="PTHR10569:SF2">
    <property type="entry name" value="GLYCOGEN DEBRANCHING ENZYME"/>
    <property type="match status" value="1"/>
</dbReference>
<feature type="domain" description="Glycogen debranching enzyme C-terminal" evidence="1">
    <location>
        <begin position="5"/>
        <end position="175"/>
    </location>
</feature>
<dbReference type="InterPro" id="IPR008928">
    <property type="entry name" value="6-hairpin_glycosidase_sf"/>
</dbReference>
<dbReference type="AlphaFoldDB" id="X0UY41"/>
<dbReference type="InterPro" id="IPR012341">
    <property type="entry name" value="6hp_glycosidase-like_sf"/>
</dbReference>
<comment type="caution">
    <text evidence="2">The sequence shown here is derived from an EMBL/GenBank/DDBJ whole genome shotgun (WGS) entry which is preliminary data.</text>
</comment>
<organism evidence="2">
    <name type="scientific">marine sediment metagenome</name>
    <dbReference type="NCBI Taxonomy" id="412755"/>
    <lineage>
        <taxon>unclassified sequences</taxon>
        <taxon>metagenomes</taxon>
        <taxon>ecological metagenomes</taxon>
    </lineage>
</organism>
<accession>X0UY41</accession>
<protein>
    <recommendedName>
        <fullName evidence="1">Glycogen debranching enzyme C-terminal domain-containing protein</fullName>
    </recommendedName>
</protein>
<feature type="non-terminal residue" evidence="2">
    <location>
        <position position="1"/>
    </location>
</feature>
<dbReference type="SUPFAM" id="SSF48208">
    <property type="entry name" value="Six-hairpin glycosidases"/>
    <property type="match status" value="1"/>
</dbReference>
<dbReference type="GO" id="GO:0004135">
    <property type="term" value="F:amylo-alpha-1,6-glucosidase activity"/>
    <property type="evidence" value="ECO:0007669"/>
    <property type="project" value="InterPro"/>
</dbReference>
<name>X0UY41_9ZZZZ</name>